<keyword evidence="3" id="KW-1185">Reference proteome</keyword>
<comment type="caution">
    <text evidence="2">The sequence shown here is derived from an EMBL/GenBank/DDBJ whole genome shotgun (WGS) entry which is preliminary data.</text>
</comment>
<organism evidence="2 3">
    <name type="scientific">Merdimmobilis hominis</name>
    <dbReference type="NCBI Taxonomy" id="2897707"/>
    <lineage>
        <taxon>Bacteria</taxon>
        <taxon>Bacillati</taxon>
        <taxon>Bacillota</taxon>
        <taxon>Clostridia</taxon>
        <taxon>Eubacteriales</taxon>
        <taxon>Oscillospiraceae</taxon>
        <taxon>Merdimmobilis</taxon>
    </lineage>
</organism>
<dbReference type="Proteomes" id="UP000774750">
    <property type="component" value="Unassembled WGS sequence"/>
</dbReference>
<dbReference type="InterPro" id="IPR043129">
    <property type="entry name" value="ATPase_NBD"/>
</dbReference>
<dbReference type="SUPFAM" id="SSF53067">
    <property type="entry name" value="Actin-like ATPase domain"/>
    <property type="match status" value="1"/>
</dbReference>
<name>A0A939BDC1_9FIRM</name>
<evidence type="ECO:0000313" key="3">
    <source>
        <dbReference type="Proteomes" id="UP000774750"/>
    </source>
</evidence>
<dbReference type="CDD" id="cd23763">
    <property type="entry name" value="ASKHA_ATPase_ROK"/>
    <property type="match status" value="1"/>
</dbReference>
<sequence length="290" mass="31763">MAHYLAADFGGTVIKTRILDENGSFCSPIRTFPSRSKENADTLLSHFKAVLHDALDDAPDPQDVQFAGLAFPGPFDYEAGIPLMKDINKYDALYGVNLLEFFGEHFPQMTFQFANDADLFGLGEYRFCGGTRPERVMYLCIGTGLGSCFVENGTLIKSRDDVPPRGWVFDTPFEGDIIDRLVSGSALRQMMNEIPSLRALPDVKAAADRALAGDPDAITLYHAFGGRLARAAAPFLDRFSPGMLVIGGQIAKSFALFGDEIRQVCNDRQIALHLCPDSADFAMKGVLCLF</sequence>
<dbReference type="PANTHER" id="PTHR18964:SF149">
    <property type="entry name" value="BIFUNCTIONAL UDP-N-ACETYLGLUCOSAMINE 2-EPIMERASE_N-ACETYLMANNOSAMINE KINASE"/>
    <property type="match status" value="1"/>
</dbReference>
<dbReference type="EMBL" id="JACJKY010000003">
    <property type="protein sequence ID" value="MBM6920050.1"/>
    <property type="molecule type" value="Genomic_DNA"/>
</dbReference>
<protein>
    <submittedName>
        <fullName evidence="2">ROK family protein</fullName>
    </submittedName>
</protein>
<gene>
    <name evidence="2" type="ORF">H6A12_02590</name>
</gene>
<reference evidence="2" key="2">
    <citation type="journal article" date="2021" name="Sci. Rep.">
        <title>The distribution of antibiotic resistance genes in chicken gut microbiota commensals.</title>
        <authorList>
            <person name="Juricova H."/>
            <person name="Matiasovicova J."/>
            <person name="Kubasova T."/>
            <person name="Cejkova D."/>
            <person name="Rychlik I."/>
        </authorList>
    </citation>
    <scope>NUCLEOTIDE SEQUENCE</scope>
    <source>
        <strain evidence="2">An559</strain>
    </source>
</reference>
<accession>A0A939BDC1</accession>
<dbReference type="Gene3D" id="3.30.420.40">
    <property type="match status" value="2"/>
</dbReference>
<reference evidence="2" key="1">
    <citation type="submission" date="2020-08" db="EMBL/GenBank/DDBJ databases">
        <authorList>
            <person name="Cejkova D."/>
            <person name="Kubasova T."/>
            <person name="Jahodarova E."/>
            <person name="Rychlik I."/>
        </authorList>
    </citation>
    <scope>NUCLEOTIDE SEQUENCE</scope>
    <source>
        <strain evidence="2">An559</strain>
    </source>
</reference>
<dbReference type="AlphaFoldDB" id="A0A939BDC1"/>
<evidence type="ECO:0000313" key="2">
    <source>
        <dbReference type="EMBL" id="MBM6920050.1"/>
    </source>
</evidence>
<comment type="similarity">
    <text evidence="1">Belongs to the ROK (NagC/XylR) family.</text>
</comment>
<dbReference type="RefSeq" id="WP_204444479.1">
    <property type="nucleotide sequence ID" value="NZ_JACJKY010000003.1"/>
</dbReference>
<dbReference type="InterPro" id="IPR000600">
    <property type="entry name" value="ROK"/>
</dbReference>
<evidence type="ECO:0000256" key="1">
    <source>
        <dbReference type="ARBA" id="ARBA00006479"/>
    </source>
</evidence>
<dbReference type="PANTHER" id="PTHR18964">
    <property type="entry name" value="ROK (REPRESSOR, ORF, KINASE) FAMILY"/>
    <property type="match status" value="1"/>
</dbReference>
<proteinExistence type="inferred from homology"/>
<dbReference type="Pfam" id="PF00480">
    <property type="entry name" value="ROK"/>
    <property type="match status" value="1"/>
</dbReference>